<dbReference type="InterPro" id="IPR000826">
    <property type="entry name" value="Formyl_rcpt-rel"/>
</dbReference>
<comment type="subcellular location">
    <subcellularLocation>
        <location evidence="1">Cell membrane</location>
        <topology evidence="1">Multi-pass membrane protein</topology>
    </subcellularLocation>
</comment>
<protein>
    <recommendedName>
        <fullName evidence="15">G-protein coupled receptors family 1 profile domain-containing protein</fullName>
    </recommendedName>
</protein>
<dbReference type="Pfam" id="PF00001">
    <property type="entry name" value="7tm_1"/>
    <property type="match status" value="1"/>
</dbReference>
<name>A0A6I8NGD9_ORNAN</name>
<proteinExistence type="inferred from homology"/>
<evidence type="ECO:0000313" key="17">
    <source>
        <dbReference type="Proteomes" id="UP000002279"/>
    </source>
</evidence>
<dbReference type="GO" id="GO:0004974">
    <property type="term" value="F:leukotriene receptor activity"/>
    <property type="evidence" value="ECO:0007669"/>
    <property type="project" value="UniProtKB-ARBA"/>
</dbReference>
<evidence type="ECO:0000256" key="4">
    <source>
        <dbReference type="ARBA" id="ARBA00022692"/>
    </source>
</evidence>
<feature type="transmembrane region" description="Helical" evidence="14">
    <location>
        <begin position="275"/>
        <end position="295"/>
    </location>
</feature>
<keyword evidence="2" id="KW-1003">Cell membrane</keyword>
<dbReference type="AlphaFoldDB" id="A0A6I8NGD9"/>
<gene>
    <name evidence="16" type="primary">LOC100681590</name>
</gene>
<evidence type="ECO:0000256" key="8">
    <source>
        <dbReference type="ARBA" id="ARBA00023170"/>
    </source>
</evidence>
<evidence type="ECO:0000256" key="3">
    <source>
        <dbReference type="ARBA" id="ARBA00022553"/>
    </source>
</evidence>
<feature type="transmembrane region" description="Helical" evidence="14">
    <location>
        <begin position="97"/>
        <end position="118"/>
    </location>
</feature>
<feature type="transmembrane region" description="Helical" evidence="14">
    <location>
        <begin position="25"/>
        <end position="50"/>
    </location>
</feature>
<dbReference type="GO" id="GO:0008528">
    <property type="term" value="F:G protein-coupled peptide receptor activity"/>
    <property type="evidence" value="ECO:0000318"/>
    <property type="project" value="GO_Central"/>
</dbReference>
<keyword evidence="7 14" id="KW-0472">Membrane</keyword>
<evidence type="ECO:0000256" key="14">
    <source>
        <dbReference type="SAM" id="Phobius"/>
    </source>
</evidence>
<dbReference type="GO" id="GO:0007218">
    <property type="term" value="P:neuropeptide signaling pathway"/>
    <property type="evidence" value="ECO:0000318"/>
    <property type="project" value="GO_Central"/>
</dbReference>
<dbReference type="PRINTS" id="PR00237">
    <property type="entry name" value="GPCRRHODOPSN"/>
</dbReference>
<comment type="similarity">
    <text evidence="12">Belongs to the G-protein coupled receptor 1 family.</text>
</comment>
<feature type="transmembrane region" description="Helical" evidence="14">
    <location>
        <begin position="184"/>
        <end position="206"/>
    </location>
</feature>
<dbReference type="SUPFAM" id="SSF81321">
    <property type="entry name" value="Family A G protein-coupled receptor-like"/>
    <property type="match status" value="1"/>
</dbReference>
<dbReference type="InParanoid" id="A0A6I8NGD9"/>
<evidence type="ECO:0000256" key="13">
    <source>
        <dbReference type="SAM" id="MobiDB-lite"/>
    </source>
</evidence>
<reference evidence="16 17" key="1">
    <citation type="journal article" date="2008" name="Nature">
        <title>Genome analysis of the platypus reveals unique signatures of evolution.</title>
        <authorList>
            <person name="Warren W.C."/>
            <person name="Hillier L.W."/>
            <person name="Marshall Graves J.A."/>
            <person name="Birney E."/>
            <person name="Ponting C.P."/>
            <person name="Grutzner F."/>
            <person name="Belov K."/>
            <person name="Miller W."/>
            <person name="Clarke L."/>
            <person name="Chinwalla A.T."/>
            <person name="Yang S.P."/>
            <person name="Heger A."/>
            <person name="Locke D.P."/>
            <person name="Miethke P."/>
            <person name="Waters P.D."/>
            <person name="Veyrunes F."/>
            <person name="Fulton L."/>
            <person name="Fulton B."/>
            <person name="Graves T."/>
            <person name="Wallis J."/>
            <person name="Puente X.S."/>
            <person name="Lopez-Otin C."/>
            <person name="Ordonez G.R."/>
            <person name="Eichler E.E."/>
            <person name="Chen L."/>
            <person name="Cheng Z."/>
            <person name="Deakin J.E."/>
            <person name="Alsop A."/>
            <person name="Thompson K."/>
            <person name="Kirby P."/>
            <person name="Papenfuss A.T."/>
            <person name="Wakefield M.J."/>
            <person name="Olender T."/>
            <person name="Lancet D."/>
            <person name="Huttley G.A."/>
            <person name="Smit A.F."/>
            <person name="Pask A."/>
            <person name="Temple-Smith P."/>
            <person name="Batzer M.A."/>
            <person name="Walker J.A."/>
            <person name="Konkel M.K."/>
            <person name="Harris R.S."/>
            <person name="Whittington C.M."/>
            <person name="Wong E.S."/>
            <person name="Gemmell N.J."/>
            <person name="Buschiazzo E."/>
            <person name="Vargas Jentzsch I.M."/>
            <person name="Merkel A."/>
            <person name="Schmitz J."/>
            <person name="Zemann A."/>
            <person name="Churakov G."/>
            <person name="Kriegs J.O."/>
            <person name="Brosius J."/>
            <person name="Murchison E.P."/>
            <person name="Sachidanandam R."/>
            <person name="Smith C."/>
            <person name="Hannon G.J."/>
            <person name="Tsend-Ayush E."/>
            <person name="McMillan D."/>
            <person name="Attenborough R."/>
            <person name="Rens W."/>
            <person name="Ferguson-Smith M."/>
            <person name="Lefevre C.M."/>
            <person name="Sharp J.A."/>
            <person name="Nicholas K.R."/>
            <person name="Ray D.A."/>
            <person name="Kube M."/>
            <person name="Reinhardt R."/>
            <person name="Pringle T.H."/>
            <person name="Taylor J."/>
            <person name="Jones R.C."/>
            <person name="Nixon B."/>
            <person name="Dacheux J.L."/>
            <person name="Niwa H."/>
            <person name="Sekita Y."/>
            <person name="Huang X."/>
            <person name="Stark A."/>
            <person name="Kheradpour P."/>
            <person name="Kellis M."/>
            <person name="Flicek P."/>
            <person name="Chen Y."/>
            <person name="Webber C."/>
            <person name="Hardison R."/>
            <person name="Nelson J."/>
            <person name="Hallsworth-Pepin K."/>
            <person name="Delehaunty K."/>
            <person name="Markovic C."/>
            <person name="Minx P."/>
            <person name="Feng Y."/>
            <person name="Kremitzki C."/>
            <person name="Mitreva M."/>
            <person name="Glasscock J."/>
            <person name="Wylie T."/>
            <person name="Wohldmann P."/>
            <person name="Thiru P."/>
            <person name="Nhan M.N."/>
            <person name="Pohl C.S."/>
            <person name="Smith S.M."/>
            <person name="Hou S."/>
            <person name="Nefedov M."/>
            <person name="de Jong P.J."/>
            <person name="Renfree M.B."/>
            <person name="Mardis E.R."/>
            <person name="Wilson R.K."/>
        </authorList>
    </citation>
    <scope>NUCLEOTIDE SEQUENCE [LARGE SCALE GENOMIC DNA]</scope>
    <source>
        <strain evidence="16 17">Glennie</strain>
    </source>
</reference>
<feature type="transmembrane region" description="Helical" evidence="14">
    <location>
        <begin position="62"/>
        <end position="85"/>
    </location>
</feature>
<dbReference type="Proteomes" id="UP000002279">
    <property type="component" value="Chromosome X1"/>
</dbReference>
<dbReference type="GeneTree" id="ENSGT00950000182966"/>
<evidence type="ECO:0000259" key="15">
    <source>
        <dbReference type="PROSITE" id="PS50262"/>
    </source>
</evidence>
<keyword evidence="17" id="KW-1185">Reference proteome</keyword>
<keyword evidence="6 12" id="KW-0297">G-protein coupled receptor</keyword>
<evidence type="ECO:0000313" key="16">
    <source>
        <dbReference type="Ensembl" id="ENSOANP00000039771.1"/>
    </source>
</evidence>
<keyword evidence="3" id="KW-0597">Phosphoprotein</keyword>
<evidence type="ECO:0000256" key="5">
    <source>
        <dbReference type="ARBA" id="ARBA00022989"/>
    </source>
</evidence>
<comment type="similarity">
    <text evidence="11">Belongs to the chemokine-like receptor (CMKLR) family.</text>
</comment>
<dbReference type="PROSITE" id="PS50262">
    <property type="entry name" value="G_PROTEIN_RECEP_F1_2"/>
    <property type="match status" value="1"/>
</dbReference>
<feature type="domain" description="G-protein coupled receptors family 1 profile" evidence="15">
    <location>
        <begin position="41"/>
        <end position="292"/>
    </location>
</feature>
<keyword evidence="9" id="KW-0325">Glycoprotein</keyword>
<evidence type="ECO:0000256" key="11">
    <source>
        <dbReference type="ARBA" id="ARBA00025736"/>
    </source>
</evidence>
<dbReference type="GeneID" id="100681590"/>
<evidence type="ECO:0000256" key="9">
    <source>
        <dbReference type="ARBA" id="ARBA00023180"/>
    </source>
</evidence>
<keyword evidence="5 14" id="KW-1133">Transmembrane helix</keyword>
<feature type="region of interest" description="Disordered" evidence="13">
    <location>
        <begin position="316"/>
        <end position="339"/>
    </location>
</feature>
<dbReference type="InterPro" id="IPR017452">
    <property type="entry name" value="GPCR_Rhodpsn_7TM"/>
</dbReference>
<dbReference type="PANTHER" id="PTHR24225:SF72">
    <property type="entry name" value="G-PROTEIN COUPLED RECEPTORS FAMILY 1 PROFILE DOMAIN-CONTAINING PROTEIN-RELATED"/>
    <property type="match status" value="1"/>
</dbReference>
<keyword evidence="8 12" id="KW-0675">Receptor</keyword>
<feature type="transmembrane region" description="Helical" evidence="14">
    <location>
        <begin position="138"/>
        <end position="164"/>
    </location>
</feature>
<dbReference type="OrthoDB" id="8888529at2759"/>
<accession>A0A6I8NGD9</accession>
<dbReference type="Ensembl" id="ENSOANT00000005616.3">
    <property type="protein sequence ID" value="ENSOANP00000039771.1"/>
    <property type="gene ID" value="ENSOANG00000003542.3"/>
</dbReference>
<feature type="transmembrane region" description="Helical" evidence="14">
    <location>
        <begin position="227"/>
        <end position="255"/>
    </location>
</feature>
<evidence type="ECO:0000256" key="1">
    <source>
        <dbReference type="ARBA" id="ARBA00004651"/>
    </source>
</evidence>
<dbReference type="Gene3D" id="1.20.1070.10">
    <property type="entry name" value="Rhodopsin 7-helix transmembrane proteins"/>
    <property type="match status" value="1"/>
</dbReference>
<dbReference type="InterPro" id="IPR000276">
    <property type="entry name" value="GPCR_Rhodpsn"/>
</dbReference>
<evidence type="ECO:0000256" key="2">
    <source>
        <dbReference type="ARBA" id="ARBA00022475"/>
    </source>
</evidence>
<evidence type="ECO:0000256" key="6">
    <source>
        <dbReference type="ARBA" id="ARBA00023040"/>
    </source>
</evidence>
<dbReference type="FunFam" id="1.20.1070.10:FF:000109">
    <property type="entry name" value="Leukotriene B4 receptor"/>
    <property type="match status" value="1"/>
</dbReference>
<keyword evidence="4 12" id="KW-0812">Transmembrane</keyword>
<sequence>MAFSNATTTVGSSALPATFRAEVILVFRLFLGVCFLVGIPGNALVIWTIVAQLRQHSTTIRLLLHLAVADLLALLTLPLWIFVFGGHWVLGSGLCRLVTYLVYLCMYASVFLITLISLHRCLALRCPLAWQQWQRPKVVSGVVGATWALAAGCAGPVLVFLVPVEPSGQGRCPRQVYDSGAQRLAVNVTETLFGFIFPLSILLVCSTCVARGVRQVRSPRGGRAERLVAAVVVAFFVCWAPFHICNLTVISSLLLEPSAAALALSLQKAVEAHRPLATALAFFSSSLNPVLYAFFACHFRKGLRATQLAKFFGQMNEPREEEPLPKSPGDGRLGTATVM</sequence>
<reference evidence="16" key="3">
    <citation type="submission" date="2025-09" db="UniProtKB">
        <authorList>
            <consortium name="Ensembl"/>
        </authorList>
    </citation>
    <scope>IDENTIFICATION</scope>
    <source>
        <strain evidence="16">Glennie</strain>
    </source>
</reference>
<dbReference type="RefSeq" id="XP_028906932.1">
    <property type="nucleotide sequence ID" value="XM_029051099.2"/>
</dbReference>
<dbReference type="PANTHER" id="PTHR24225">
    <property type="entry name" value="CHEMOTACTIC RECEPTOR"/>
    <property type="match status" value="1"/>
</dbReference>
<evidence type="ECO:0000256" key="12">
    <source>
        <dbReference type="RuleBase" id="RU000688"/>
    </source>
</evidence>
<reference evidence="16" key="2">
    <citation type="submission" date="2025-08" db="UniProtKB">
        <authorList>
            <consortium name="Ensembl"/>
        </authorList>
    </citation>
    <scope>IDENTIFICATION</scope>
    <source>
        <strain evidence="16">Glennie</strain>
    </source>
</reference>
<organism evidence="16 17">
    <name type="scientific">Ornithorhynchus anatinus</name>
    <name type="common">Duckbill platypus</name>
    <dbReference type="NCBI Taxonomy" id="9258"/>
    <lineage>
        <taxon>Eukaryota</taxon>
        <taxon>Metazoa</taxon>
        <taxon>Chordata</taxon>
        <taxon>Craniata</taxon>
        <taxon>Vertebrata</taxon>
        <taxon>Euteleostomi</taxon>
        <taxon>Mammalia</taxon>
        <taxon>Monotremata</taxon>
        <taxon>Ornithorhynchidae</taxon>
        <taxon>Ornithorhynchus</taxon>
    </lineage>
</organism>
<dbReference type="PROSITE" id="PS00237">
    <property type="entry name" value="G_PROTEIN_RECEP_F1_1"/>
    <property type="match status" value="1"/>
</dbReference>
<evidence type="ECO:0000256" key="7">
    <source>
        <dbReference type="ARBA" id="ARBA00023136"/>
    </source>
</evidence>
<dbReference type="GO" id="GO:0005886">
    <property type="term" value="C:plasma membrane"/>
    <property type="evidence" value="ECO:0000318"/>
    <property type="project" value="GO_Central"/>
</dbReference>
<dbReference type="KEGG" id="oaa:100681590"/>
<evidence type="ECO:0000256" key="10">
    <source>
        <dbReference type="ARBA" id="ARBA00023224"/>
    </source>
</evidence>
<keyword evidence="10 12" id="KW-0807">Transducer</keyword>